<dbReference type="Proteomes" id="UP000327157">
    <property type="component" value="Chromosome 11"/>
</dbReference>
<gene>
    <name evidence="3" type="ORF">D8674_007207</name>
</gene>
<organism evidence="3 4">
    <name type="scientific">Pyrus ussuriensis x Pyrus communis</name>
    <dbReference type="NCBI Taxonomy" id="2448454"/>
    <lineage>
        <taxon>Eukaryota</taxon>
        <taxon>Viridiplantae</taxon>
        <taxon>Streptophyta</taxon>
        <taxon>Embryophyta</taxon>
        <taxon>Tracheophyta</taxon>
        <taxon>Spermatophyta</taxon>
        <taxon>Magnoliopsida</taxon>
        <taxon>eudicotyledons</taxon>
        <taxon>Gunneridae</taxon>
        <taxon>Pentapetalae</taxon>
        <taxon>rosids</taxon>
        <taxon>fabids</taxon>
        <taxon>Rosales</taxon>
        <taxon>Rosaceae</taxon>
        <taxon>Amygdaloideae</taxon>
        <taxon>Maleae</taxon>
        <taxon>Pyrus</taxon>
    </lineage>
</organism>
<feature type="transmembrane region" description="Helical" evidence="2">
    <location>
        <begin position="126"/>
        <end position="148"/>
    </location>
</feature>
<evidence type="ECO:0000313" key="4">
    <source>
        <dbReference type="Proteomes" id="UP000327157"/>
    </source>
</evidence>
<keyword evidence="4" id="KW-1185">Reference proteome</keyword>
<keyword evidence="2" id="KW-0472">Membrane</keyword>
<accession>A0A5N5G1F3</accession>
<name>A0A5N5G1F3_9ROSA</name>
<dbReference type="EMBL" id="SMOL01000559">
    <property type="protein sequence ID" value="KAB2607490.1"/>
    <property type="molecule type" value="Genomic_DNA"/>
</dbReference>
<sequence length="330" mass="37318">MEDEEARKQYLKKYVGEQIQQLNALIISPDERDHPDGEPDLEAAMPQVPDRRKYDKFPTNNLDWAKIIVGFCLTAAIGLALVLFQIPPDQLPLPVTFDFLGLSVLLAFTCILMSKCIHFRYSLAEISIASLCHHFGIFFGVTAFFISITIPFRLWFKCVAFSIYVAAFLLVVFCNLHFNKYYQPRGFEHPTPNNSIPTTTIDPAVESSRGDPPSSPAIQSLPAVSRTACKRKSKSGTSSGSPPKSRNQRQTKKVRVEGEVATSVEKTTSPPKSTKTRQTKQMRVEEVATSVEKSTRQTRKARVEEEVATSVEKLLLQRNRRRQELKRRLQ</sequence>
<keyword evidence="2" id="KW-0812">Transmembrane</keyword>
<dbReference type="OrthoDB" id="1745749at2759"/>
<reference evidence="3 4" key="3">
    <citation type="submission" date="2019-11" db="EMBL/GenBank/DDBJ databases">
        <title>A de novo genome assembly of a pear dwarfing rootstock.</title>
        <authorList>
            <person name="Wang F."/>
            <person name="Wang J."/>
            <person name="Li S."/>
            <person name="Zhang Y."/>
            <person name="Fang M."/>
            <person name="Ma L."/>
            <person name="Zhao Y."/>
            <person name="Jiang S."/>
        </authorList>
    </citation>
    <scope>NUCLEOTIDE SEQUENCE [LARGE SCALE GENOMIC DNA]</scope>
    <source>
        <strain evidence="3">S2</strain>
        <tissue evidence="3">Leaf</tissue>
    </source>
</reference>
<reference evidence="4" key="2">
    <citation type="submission" date="2019-10" db="EMBL/GenBank/DDBJ databases">
        <title>A de novo genome assembly of a pear dwarfing rootstock.</title>
        <authorList>
            <person name="Wang F."/>
            <person name="Wang J."/>
            <person name="Li S."/>
            <person name="Zhang Y."/>
            <person name="Fang M."/>
            <person name="Ma L."/>
            <person name="Zhao Y."/>
            <person name="Jiang S."/>
        </authorList>
    </citation>
    <scope>NUCLEOTIDE SEQUENCE [LARGE SCALE GENOMIC DNA]</scope>
</reference>
<protein>
    <submittedName>
        <fullName evidence="3">Uncharacterized protein</fullName>
    </submittedName>
</protein>
<reference evidence="3 4" key="1">
    <citation type="submission" date="2019-09" db="EMBL/GenBank/DDBJ databases">
        <authorList>
            <person name="Ou C."/>
        </authorList>
    </citation>
    <scope>NUCLEOTIDE SEQUENCE [LARGE SCALE GENOMIC DNA]</scope>
    <source>
        <strain evidence="3">S2</strain>
        <tissue evidence="3">Leaf</tissue>
    </source>
</reference>
<dbReference type="PANTHER" id="PTHR34741">
    <property type="entry name" value="IMAP FAMILY MEMBER 1, PUTATIVE-RELATED"/>
    <property type="match status" value="1"/>
</dbReference>
<dbReference type="PANTHER" id="PTHR34741:SF2">
    <property type="entry name" value="VESICLE TRANSPORT PROTEIN"/>
    <property type="match status" value="1"/>
</dbReference>
<feature type="transmembrane region" description="Helical" evidence="2">
    <location>
        <begin position="92"/>
        <end position="114"/>
    </location>
</feature>
<keyword evidence="2" id="KW-1133">Transmembrane helix</keyword>
<feature type="region of interest" description="Disordered" evidence="1">
    <location>
        <begin position="192"/>
        <end position="308"/>
    </location>
</feature>
<comment type="caution">
    <text evidence="3">The sequence shown here is derived from an EMBL/GenBank/DDBJ whole genome shotgun (WGS) entry which is preliminary data.</text>
</comment>
<feature type="compositionally biased region" description="Low complexity" evidence="1">
    <location>
        <begin position="235"/>
        <end position="245"/>
    </location>
</feature>
<proteinExistence type="predicted"/>
<feature type="transmembrane region" description="Helical" evidence="2">
    <location>
        <begin position="64"/>
        <end position="86"/>
    </location>
</feature>
<evidence type="ECO:0000313" key="3">
    <source>
        <dbReference type="EMBL" id="KAB2607490.1"/>
    </source>
</evidence>
<dbReference type="AlphaFoldDB" id="A0A5N5G1F3"/>
<feature type="compositionally biased region" description="Low complexity" evidence="1">
    <location>
        <begin position="192"/>
        <end position="203"/>
    </location>
</feature>
<feature type="transmembrane region" description="Helical" evidence="2">
    <location>
        <begin position="154"/>
        <end position="176"/>
    </location>
</feature>
<evidence type="ECO:0000256" key="2">
    <source>
        <dbReference type="SAM" id="Phobius"/>
    </source>
</evidence>
<evidence type="ECO:0000256" key="1">
    <source>
        <dbReference type="SAM" id="MobiDB-lite"/>
    </source>
</evidence>